<evidence type="ECO:0000256" key="1">
    <source>
        <dbReference type="ARBA" id="ARBA00022980"/>
    </source>
</evidence>
<dbReference type="PANTHER" id="PTHR23321:SF26">
    <property type="entry name" value="SMALL RIBOSOMAL SUBUNIT PROTEIN US15M"/>
    <property type="match status" value="1"/>
</dbReference>
<evidence type="ECO:0000313" key="8">
    <source>
        <dbReference type="Proteomes" id="UP000278983"/>
    </source>
</evidence>
<comment type="function">
    <text evidence="4">Forms an intersubunit bridge (bridge B4) with the 23S rRNA of the 50S subunit in the ribosome.</text>
</comment>
<dbReference type="GO" id="GO:0006412">
    <property type="term" value="P:translation"/>
    <property type="evidence" value="ECO:0007669"/>
    <property type="project" value="UniProtKB-UniRule"/>
</dbReference>
<dbReference type="Gene3D" id="6.10.250.3130">
    <property type="match status" value="1"/>
</dbReference>
<evidence type="ECO:0000313" key="7">
    <source>
        <dbReference type="EMBL" id="RUL59996.1"/>
    </source>
</evidence>
<comment type="similarity">
    <text evidence="4 5">Belongs to the universal ribosomal protein uS15 family.</text>
</comment>
<keyword evidence="4 6" id="KW-0694">RNA-binding</keyword>
<comment type="function">
    <text evidence="4 6">One of the primary rRNA binding proteins, it binds directly to 16S rRNA where it helps nucleate assembly of the platform of the 30S subunit by binding and bridging several RNA helices of the 16S rRNA.</text>
</comment>
<dbReference type="InterPro" id="IPR005290">
    <property type="entry name" value="Ribosomal_uS15_bac-type"/>
</dbReference>
<evidence type="ECO:0000256" key="5">
    <source>
        <dbReference type="RuleBase" id="RU003919"/>
    </source>
</evidence>
<dbReference type="EMBL" id="RYYU01000001">
    <property type="protein sequence ID" value="RUL59996.1"/>
    <property type="molecule type" value="Genomic_DNA"/>
</dbReference>
<keyword evidence="1 4" id="KW-0689">Ribosomal protein</keyword>
<dbReference type="RefSeq" id="WP_126679091.1">
    <property type="nucleotide sequence ID" value="NZ_CAUTIM010000007.1"/>
</dbReference>
<dbReference type="InterPro" id="IPR009068">
    <property type="entry name" value="uS15_NS1_RNA-bd_sf"/>
</dbReference>
<comment type="caution">
    <text evidence="7">The sequence shown here is derived from an EMBL/GenBank/DDBJ whole genome shotgun (WGS) entry which is preliminary data.</text>
</comment>
<gene>
    <name evidence="4" type="primary">rpsO</name>
    <name evidence="7" type="ORF">EHV08_09720</name>
</gene>
<dbReference type="OrthoDB" id="9799262at2"/>
<dbReference type="Proteomes" id="UP000278983">
    <property type="component" value="Unassembled WGS sequence"/>
</dbReference>
<dbReference type="GO" id="GO:0003735">
    <property type="term" value="F:structural constituent of ribosome"/>
    <property type="evidence" value="ECO:0007669"/>
    <property type="project" value="InterPro"/>
</dbReference>
<dbReference type="GO" id="GO:0022627">
    <property type="term" value="C:cytosolic small ribosomal subunit"/>
    <property type="evidence" value="ECO:0007669"/>
    <property type="project" value="TreeGrafter"/>
</dbReference>
<dbReference type="AlphaFoldDB" id="A0A3S0WL62"/>
<dbReference type="NCBIfam" id="TIGR00952">
    <property type="entry name" value="S15_bact"/>
    <property type="match status" value="1"/>
</dbReference>
<comment type="subunit">
    <text evidence="3 4">Part of the 30S ribosomal subunit. Forms a bridge to the 50S subunit in the 70S ribosome, contacting the 23S rRNA.</text>
</comment>
<dbReference type="HAMAP" id="MF_01343_B">
    <property type="entry name" value="Ribosomal_uS15_B"/>
    <property type="match status" value="1"/>
</dbReference>
<protein>
    <recommendedName>
        <fullName evidence="4">Small ribosomal subunit protein uS15</fullName>
    </recommendedName>
</protein>
<evidence type="ECO:0000256" key="3">
    <source>
        <dbReference type="ARBA" id="ARBA00064542"/>
    </source>
</evidence>
<sequence length="89" mass="10531">MYLDKAKKQEIFGQYGTSNTDTGSPESQVALFSYRISHLTEHLKKNRKDHTTERSLMKMVGKRRALLDYLKDRDIERYRAIVKKLGLRR</sequence>
<dbReference type="InterPro" id="IPR000589">
    <property type="entry name" value="Ribosomal_uS15"/>
</dbReference>
<organism evidence="7 8">
    <name type="scientific">Prevotella koreensis</name>
    <dbReference type="NCBI Taxonomy" id="2490854"/>
    <lineage>
        <taxon>Bacteria</taxon>
        <taxon>Pseudomonadati</taxon>
        <taxon>Bacteroidota</taxon>
        <taxon>Bacteroidia</taxon>
        <taxon>Bacteroidales</taxon>
        <taxon>Prevotellaceae</taxon>
        <taxon>Prevotella</taxon>
    </lineage>
</organism>
<keyword evidence="2 4" id="KW-0687">Ribonucleoprotein</keyword>
<evidence type="ECO:0000256" key="6">
    <source>
        <dbReference type="RuleBase" id="RU004524"/>
    </source>
</evidence>
<dbReference type="Gene3D" id="1.10.287.10">
    <property type="entry name" value="S15/NS1, RNA-binding"/>
    <property type="match status" value="1"/>
</dbReference>
<evidence type="ECO:0000256" key="4">
    <source>
        <dbReference type="HAMAP-Rule" id="MF_01343"/>
    </source>
</evidence>
<dbReference type="PANTHER" id="PTHR23321">
    <property type="entry name" value="RIBOSOMAL PROTEIN S15, BACTERIAL AND ORGANELLAR"/>
    <property type="match status" value="1"/>
</dbReference>
<keyword evidence="4 6" id="KW-0699">rRNA-binding</keyword>
<accession>A0A3S0WL62</accession>
<dbReference type="PROSITE" id="PS00362">
    <property type="entry name" value="RIBOSOMAL_S15"/>
    <property type="match status" value="1"/>
</dbReference>
<dbReference type="SUPFAM" id="SSF47060">
    <property type="entry name" value="S15/NS1 RNA-binding domain"/>
    <property type="match status" value="1"/>
</dbReference>
<dbReference type="SMART" id="SM01387">
    <property type="entry name" value="Ribosomal_S15"/>
    <property type="match status" value="1"/>
</dbReference>
<dbReference type="Pfam" id="PF00312">
    <property type="entry name" value="Ribosomal_S15"/>
    <property type="match status" value="1"/>
</dbReference>
<proteinExistence type="inferred from homology"/>
<keyword evidence="8" id="KW-1185">Reference proteome</keyword>
<evidence type="ECO:0000256" key="2">
    <source>
        <dbReference type="ARBA" id="ARBA00023274"/>
    </source>
</evidence>
<dbReference type="GO" id="GO:0019843">
    <property type="term" value="F:rRNA binding"/>
    <property type="evidence" value="ECO:0007669"/>
    <property type="project" value="UniProtKB-UniRule"/>
</dbReference>
<name>A0A3S0WL62_9BACT</name>
<dbReference type="FunFam" id="1.10.287.10:FF:000002">
    <property type="entry name" value="30S ribosomal protein S15"/>
    <property type="match status" value="1"/>
</dbReference>
<reference evidence="7 8" key="1">
    <citation type="submission" date="2018-12" db="EMBL/GenBank/DDBJ databases">
        <title>Genome sequencing of Prevotella sp. KCOM 3155 (= JS262).</title>
        <authorList>
            <person name="Kook J.-K."/>
            <person name="Park S.-N."/>
            <person name="Lim Y.K."/>
        </authorList>
    </citation>
    <scope>NUCLEOTIDE SEQUENCE [LARGE SCALE GENOMIC DNA]</scope>
    <source>
        <strain evidence="7 8">KCOM 3155</strain>
    </source>
</reference>
<dbReference type="CDD" id="cd00353">
    <property type="entry name" value="Ribosomal_S15p_S13e"/>
    <property type="match status" value="1"/>
</dbReference>